<dbReference type="Gene3D" id="3.30.460.20">
    <property type="entry name" value="CorA soluble domain-like"/>
    <property type="match status" value="1"/>
</dbReference>
<dbReference type="Pfam" id="PF01544">
    <property type="entry name" value="CorA"/>
    <property type="match status" value="1"/>
</dbReference>
<keyword evidence="4" id="KW-1003">Cell membrane</keyword>
<dbReference type="SUPFAM" id="SSF143865">
    <property type="entry name" value="CorA soluble domain-like"/>
    <property type="match status" value="1"/>
</dbReference>
<proteinExistence type="inferred from homology"/>
<evidence type="ECO:0000256" key="9">
    <source>
        <dbReference type="ARBA" id="ARBA00023065"/>
    </source>
</evidence>
<evidence type="ECO:0000256" key="8">
    <source>
        <dbReference type="ARBA" id="ARBA00022989"/>
    </source>
</evidence>
<accession>A0A518D231</accession>
<keyword evidence="13" id="KW-1185">Reference proteome</keyword>
<dbReference type="InterPro" id="IPR002523">
    <property type="entry name" value="MgTranspt_CorA/ZnTranspt_ZntB"/>
</dbReference>
<organism evidence="12 13">
    <name type="scientific">Rohdeia mirabilis</name>
    <dbReference type="NCBI Taxonomy" id="2528008"/>
    <lineage>
        <taxon>Bacteria</taxon>
        <taxon>Pseudomonadati</taxon>
        <taxon>Planctomycetota</taxon>
        <taxon>Planctomycetia</taxon>
        <taxon>Planctomycetia incertae sedis</taxon>
        <taxon>Rohdeia</taxon>
    </lineage>
</organism>
<comment type="similarity">
    <text evidence="2">Belongs to the CorA metal ion transporter (MIT) (TC 1.A.35) family.</text>
</comment>
<keyword evidence="8 11" id="KW-1133">Transmembrane helix</keyword>
<dbReference type="OrthoDB" id="9803416at2"/>
<evidence type="ECO:0000256" key="3">
    <source>
        <dbReference type="ARBA" id="ARBA00022448"/>
    </source>
</evidence>
<name>A0A518D231_9BACT</name>
<dbReference type="AlphaFoldDB" id="A0A518D231"/>
<evidence type="ECO:0000313" key="12">
    <source>
        <dbReference type="EMBL" id="QDU85543.1"/>
    </source>
</evidence>
<dbReference type="GO" id="GO:0015095">
    <property type="term" value="F:magnesium ion transmembrane transporter activity"/>
    <property type="evidence" value="ECO:0007669"/>
    <property type="project" value="TreeGrafter"/>
</dbReference>
<keyword evidence="6 11" id="KW-0812">Transmembrane</keyword>
<evidence type="ECO:0000256" key="1">
    <source>
        <dbReference type="ARBA" id="ARBA00004651"/>
    </source>
</evidence>
<sequence length="326" mass="35943">MSDQLPWQIDSATPPSFALDLDCDGGARPVSITEAFRRRDVWINLPTRPDSGDASVLKSHLEFDAYMALTADETRPRVAVVAGGLLLVVRGINLNAGADPEDMVSLRMWFDDSRLLTVQRRCLMAVRDLAEDLNAGHGTKSPAALMLALVERLIDRMSPLLEELDEHVDQLEDASLTEPPSKILHELAQHRRRAIALRRHIAPTRDALSQLAVLAPEHLGPGSEWTARELADQVARYVDDLDEVRDRAAIAHEFIMSRQSDMLNQRMLLLSIAAAIFLPLGLISGMMGMNVGDLPLTGDNGFWITTAIIFGVGGLLAGAMKLVRWY</sequence>
<dbReference type="GO" id="GO:0050897">
    <property type="term" value="F:cobalt ion binding"/>
    <property type="evidence" value="ECO:0007669"/>
    <property type="project" value="TreeGrafter"/>
</dbReference>
<dbReference type="GO" id="GO:0015087">
    <property type="term" value="F:cobalt ion transmembrane transporter activity"/>
    <property type="evidence" value="ECO:0007669"/>
    <property type="project" value="TreeGrafter"/>
</dbReference>
<dbReference type="InterPro" id="IPR045863">
    <property type="entry name" value="CorA_TM1_TM2"/>
</dbReference>
<evidence type="ECO:0000256" key="2">
    <source>
        <dbReference type="ARBA" id="ARBA00009765"/>
    </source>
</evidence>
<keyword evidence="5" id="KW-0997">Cell inner membrane</keyword>
<dbReference type="InterPro" id="IPR045861">
    <property type="entry name" value="CorA_cytoplasmic_dom"/>
</dbReference>
<evidence type="ECO:0000313" key="13">
    <source>
        <dbReference type="Proteomes" id="UP000319342"/>
    </source>
</evidence>
<keyword evidence="9" id="KW-0406">Ion transport</keyword>
<evidence type="ECO:0000256" key="11">
    <source>
        <dbReference type="SAM" id="Phobius"/>
    </source>
</evidence>
<feature type="transmembrane region" description="Helical" evidence="11">
    <location>
        <begin position="301"/>
        <end position="323"/>
    </location>
</feature>
<dbReference type="Gene3D" id="1.20.58.340">
    <property type="entry name" value="Magnesium transport protein CorA, transmembrane region"/>
    <property type="match status" value="2"/>
</dbReference>
<protein>
    <submittedName>
        <fullName evidence="12">Zinc transport protein ZntB</fullName>
    </submittedName>
</protein>
<evidence type="ECO:0000256" key="7">
    <source>
        <dbReference type="ARBA" id="ARBA00022833"/>
    </source>
</evidence>
<comment type="subcellular location">
    <subcellularLocation>
        <location evidence="1">Cell membrane</location>
        <topology evidence="1">Multi-pass membrane protein</topology>
    </subcellularLocation>
</comment>
<keyword evidence="10 11" id="KW-0472">Membrane</keyword>
<dbReference type="SUPFAM" id="SSF144083">
    <property type="entry name" value="Magnesium transport protein CorA, transmembrane region"/>
    <property type="match status" value="1"/>
</dbReference>
<dbReference type="EMBL" id="CP036290">
    <property type="protein sequence ID" value="QDU85543.1"/>
    <property type="molecule type" value="Genomic_DNA"/>
</dbReference>
<dbReference type="RefSeq" id="WP_145189081.1">
    <property type="nucleotide sequence ID" value="NZ_CP036290.1"/>
</dbReference>
<dbReference type="PANTHER" id="PTHR46494">
    <property type="entry name" value="CORA FAMILY METAL ION TRANSPORTER (EUROFUNG)"/>
    <property type="match status" value="1"/>
</dbReference>
<feature type="transmembrane region" description="Helical" evidence="11">
    <location>
        <begin position="267"/>
        <end position="289"/>
    </location>
</feature>
<keyword evidence="7" id="KW-0862">Zinc</keyword>
<evidence type="ECO:0000256" key="6">
    <source>
        <dbReference type="ARBA" id="ARBA00022692"/>
    </source>
</evidence>
<dbReference type="Proteomes" id="UP000319342">
    <property type="component" value="Chromosome"/>
</dbReference>
<dbReference type="GO" id="GO:0005886">
    <property type="term" value="C:plasma membrane"/>
    <property type="evidence" value="ECO:0007669"/>
    <property type="project" value="UniProtKB-SubCell"/>
</dbReference>
<evidence type="ECO:0000256" key="10">
    <source>
        <dbReference type="ARBA" id="ARBA00023136"/>
    </source>
</evidence>
<keyword evidence="3" id="KW-0813">Transport</keyword>
<reference evidence="12 13" key="1">
    <citation type="submission" date="2019-02" db="EMBL/GenBank/DDBJ databases">
        <title>Deep-cultivation of Planctomycetes and their phenomic and genomic characterization uncovers novel biology.</title>
        <authorList>
            <person name="Wiegand S."/>
            <person name="Jogler M."/>
            <person name="Boedeker C."/>
            <person name="Pinto D."/>
            <person name="Vollmers J."/>
            <person name="Rivas-Marin E."/>
            <person name="Kohn T."/>
            <person name="Peeters S.H."/>
            <person name="Heuer A."/>
            <person name="Rast P."/>
            <person name="Oberbeckmann S."/>
            <person name="Bunk B."/>
            <person name="Jeske O."/>
            <person name="Meyerdierks A."/>
            <person name="Storesund J.E."/>
            <person name="Kallscheuer N."/>
            <person name="Luecker S."/>
            <person name="Lage O.M."/>
            <person name="Pohl T."/>
            <person name="Merkel B.J."/>
            <person name="Hornburger P."/>
            <person name="Mueller R.-W."/>
            <person name="Bruemmer F."/>
            <person name="Labrenz M."/>
            <person name="Spormann A.M."/>
            <person name="Op den Camp H."/>
            <person name="Overmann J."/>
            <person name="Amann R."/>
            <person name="Jetten M.S.M."/>
            <person name="Mascher T."/>
            <person name="Medema M.H."/>
            <person name="Devos D.P."/>
            <person name="Kaster A.-K."/>
            <person name="Ovreas L."/>
            <person name="Rohde M."/>
            <person name="Galperin M.Y."/>
            <person name="Jogler C."/>
        </authorList>
    </citation>
    <scope>NUCLEOTIDE SEQUENCE [LARGE SCALE GENOMIC DNA]</scope>
    <source>
        <strain evidence="12 13">Pla163</strain>
    </source>
</reference>
<dbReference type="GO" id="GO:0000287">
    <property type="term" value="F:magnesium ion binding"/>
    <property type="evidence" value="ECO:0007669"/>
    <property type="project" value="TreeGrafter"/>
</dbReference>
<gene>
    <name evidence="12" type="primary">zntB</name>
    <name evidence="12" type="ORF">Pla163_26750</name>
</gene>
<dbReference type="PANTHER" id="PTHR46494:SF3">
    <property type="entry name" value="ZINC TRANSPORT PROTEIN ZNTB"/>
    <property type="match status" value="1"/>
</dbReference>
<evidence type="ECO:0000256" key="5">
    <source>
        <dbReference type="ARBA" id="ARBA00022519"/>
    </source>
</evidence>
<evidence type="ECO:0000256" key="4">
    <source>
        <dbReference type="ARBA" id="ARBA00022475"/>
    </source>
</evidence>